<name>A0A4R4ZR61_9ACTN</name>
<keyword evidence="2" id="KW-1185">Reference proteome</keyword>
<sequence length="160" mass="17430">MTTDPSTGSVQRFDHAGLEILDESDSLKLMQTVPIGRLVFTEGGLPTVRPVNFIVDGETVVFCTADGDKYRAAERGDIVAFEIDDIDAVSQTGWTVTVVGRLSRLTNSEISEVSPALPPHSLMPGWRPHFIRLTIESLRGRRVTAWPQPGPCGENLSSVP</sequence>
<protein>
    <submittedName>
        <fullName evidence="1">Pyridoxamine 5'-phosphate oxidase family protein</fullName>
    </submittedName>
</protein>
<dbReference type="EMBL" id="SMKX01000014">
    <property type="protein sequence ID" value="TDD61478.1"/>
    <property type="molecule type" value="Genomic_DNA"/>
</dbReference>
<proteinExistence type="predicted"/>
<accession>A0A4R4ZR61</accession>
<comment type="caution">
    <text evidence="1">The sequence shown here is derived from an EMBL/GenBank/DDBJ whole genome shotgun (WGS) entry which is preliminary data.</text>
</comment>
<dbReference type="Pfam" id="PF12900">
    <property type="entry name" value="Pyridox_ox_2"/>
    <property type="match status" value="1"/>
</dbReference>
<evidence type="ECO:0000313" key="1">
    <source>
        <dbReference type="EMBL" id="TDD61478.1"/>
    </source>
</evidence>
<organism evidence="1 2">
    <name type="scientific">Kribbella antibiotica</name>
    <dbReference type="NCBI Taxonomy" id="190195"/>
    <lineage>
        <taxon>Bacteria</taxon>
        <taxon>Bacillati</taxon>
        <taxon>Actinomycetota</taxon>
        <taxon>Actinomycetes</taxon>
        <taxon>Propionibacteriales</taxon>
        <taxon>Kribbellaceae</taxon>
        <taxon>Kribbella</taxon>
    </lineage>
</organism>
<dbReference type="Gene3D" id="2.30.110.10">
    <property type="entry name" value="Electron Transport, Fmn-binding Protein, Chain A"/>
    <property type="match status" value="1"/>
</dbReference>
<dbReference type="AlphaFoldDB" id="A0A4R4ZR61"/>
<dbReference type="RefSeq" id="WP_132166378.1">
    <property type="nucleotide sequence ID" value="NZ_SMKX01000014.1"/>
</dbReference>
<evidence type="ECO:0000313" key="2">
    <source>
        <dbReference type="Proteomes" id="UP000295124"/>
    </source>
</evidence>
<reference evidence="1 2" key="1">
    <citation type="submission" date="2019-03" db="EMBL/GenBank/DDBJ databases">
        <title>Draft genome sequences of novel Actinobacteria.</title>
        <authorList>
            <person name="Sahin N."/>
            <person name="Ay H."/>
            <person name="Saygin H."/>
        </authorList>
    </citation>
    <scope>NUCLEOTIDE SEQUENCE [LARGE SCALE GENOMIC DNA]</scope>
    <source>
        <strain evidence="1 2">JCM 13523</strain>
    </source>
</reference>
<gene>
    <name evidence="1" type="ORF">E1263_07170</name>
</gene>
<dbReference type="InterPro" id="IPR012349">
    <property type="entry name" value="Split_barrel_FMN-bd"/>
</dbReference>
<dbReference type="InterPro" id="IPR024747">
    <property type="entry name" value="Pyridox_Oxase-rel"/>
</dbReference>
<dbReference type="OrthoDB" id="5193072at2"/>
<dbReference type="Proteomes" id="UP000295124">
    <property type="component" value="Unassembled WGS sequence"/>
</dbReference>
<dbReference type="SUPFAM" id="SSF50475">
    <property type="entry name" value="FMN-binding split barrel"/>
    <property type="match status" value="1"/>
</dbReference>